<evidence type="ECO:0000313" key="7">
    <source>
        <dbReference type="Proteomes" id="UP000265930"/>
    </source>
</evidence>
<dbReference type="InterPro" id="IPR052595">
    <property type="entry name" value="LRRC69/RLP"/>
</dbReference>
<feature type="chain" id="PRO_5044063164" evidence="3">
    <location>
        <begin position="28"/>
        <end position="492"/>
    </location>
</feature>
<dbReference type="RefSeq" id="WP_079439655.1">
    <property type="nucleotide sequence ID" value="NZ_MZGT01000024.1"/>
</dbReference>
<gene>
    <name evidence="4" type="primary">toxA_3</name>
    <name evidence="4" type="ORF">CLCHR_21000</name>
    <name evidence="5" type="ORF">D2A34_15460</name>
</gene>
<dbReference type="Gene3D" id="2.10.270.10">
    <property type="entry name" value="Cholin Binding"/>
    <property type="match status" value="2"/>
</dbReference>
<proteinExistence type="predicted"/>
<evidence type="ECO:0000256" key="3">
    <source>
        <dbReference type="SAM" id="SignalP"/>
    </source>
</evidence>
<dbReference type="PROSITE" id="PS51450">
    <property type="entry name" value="LRR"/>
    <property type="match status" value="1"/>
</dbReference>
<dbReference type="EMBL" id="QXDJ01000003">
    <property type="protein sequence ID" value="RII34535.1"/>
    <property type="molecule type" value="Genomic_DNA"/>
</dbReference>
<accession>A0A1V4IRD1</accession>
<evidence type="ECO:0000313" key="4">
    <source>
        <dbReference type="EMBL" id="OPJ62364.1"/>
    </source>
</evidence>
<dbReference type="Proteomes" id="UP000191056">
    <property type="component" value="Unassembled WGS sequence"/>
</dbReference>
<keyword evidence="1" id="KW-0677">Repeat</keyword>
<dbReference type="InterPro" id="IPR018337">
    <property type="entry name" value="Cell_wall/Cho-bd_repeat"/>
</dbReference>
<dbReference type="Pfam" id="PF13855">
    <property type="entry name" value="LRR_8"/>
    <property type="match status" value="1"/>
</dbReference>
<feature type="repeat" description="Cell wall-binding" evidence="2">
    <location>
        <begin position="222"/>
        <end position="241"/>
    </location>
</feature>
<dbReference type="SUPFAM" id="SSF52058">
    <property type="entry name" value="L domain-like"/>
    <property type="match status" value="1"/>
</dbReference>
<dbReference type="Proteomes" id="UP000265930">
    <property type="component" value="Unassembled WGS sequence"/>
</dbReference>
<dbReference type="Pfam" id="PF19127">
    <property type="entry name" value="Choline_bind_3"/>
    <property type="match status" value="1"/>
</dbReference>
<name>A0A1V4IRD1_9CLOT</name>
<evidence type="ECO:0000313" key="5">
    <source>
        <dbReference type="EMBL" id="RII34535.1"/>
    </source>
</evidence>
<protein>
    <submittedName>
        <fullName evidence="5">Cell wall-binding protein</fullName>
    </submittedName>
    <submittedName>
        <fullName evidence="4">Toxin A</fullName>
    </submittedName>
</protein>
<dbReference type="Gene3D" id="3.90.1720.10">
    <property type="entry name" value="endopeptidase domain like (from Nostoc punctiforme)"/>
    <property type="match status" value="1"/>
</dbReference>
<dbReference type="AlphaFoldDB" id="A0A1V4IRD1"/>
<dbReference type="SUPFAM" id="SSF69360">
    <property type="entry name" value="Cell wall binding repeat"/>
    <property type="match status" value="1"/>
</dbReference>
<reference evidence="4 6" key="1">
    <citation type="submission" date="2017-03" db="EMBL/GenBank/DDBJ databases">
        <title>Genome sequence of Clostridium chromiireducens DSM 23318.</title>
        <authorList>
            <person name="Poehlein A."/>
            <person name="Daniel R."/>
        </authorList>
    </citation>
    <scope>NUCLEOTIDE SEQUENCE [LARGE SCALE GENOMIC DNA]</scope>
    <source>
        <strain evidence="4 6">DSM 23318</strain>
    </source>
</reference>
<comment type="caution">
    <text evidence="4">The sequence shown here is derived from an EMBL/GenBank/DDBJ whole genome shotgun (WGS) entry which is preliminary data.</text>
</comment>
<dbReference type="InterPro" id="IPR001611">
    <property type="entry name" value="Leu-rich_rpt"/>
</dbReference>
<reference evidence="5 7" key="2">
    <citation type="submission" date="2018-08" db="EMBL/GenBank/DDBJ databases">
        <title>Genome of Clostridium chromiireducens C1, DSM12136.</title>
        <authorList>
            <person name="Xing M."/>
            <person name="Wei Y."/>
            <person name="Ang E.L."/>
            <person name="Zhao H."/>
            <person name="Zhang Y."/>
        </authorList>
    </citation>
    <scope>NUCLEOTIDE SEQUENCE [LARGE SCALE GENOMIC DNA]</scope>
    <source>
        <strain evidence="5 7">C1</strain>
    </source>
</reference>
<feature type="signal peptide" evidence="3">
    <location>
        <begin position="1"/>
        <end position="27"/>
    </location>
</feature>
<keyword evidence="6" id="KW-1185">Reference proteome</keyword>
<keyword evidence="3" id="KW-0732">Signal</keyword>
<feature type="repeat" description="Cell wall-binding" evidence="2">
    <location>
        <begin position="262"/>
        <end position="281"/>
    </location>
</feature>
<evidence type="ECO:0000313" key="6">
    <source>
        <dbReference type="Proteomes" id="UP000191056"/>
    </source>
</evidence>
<dbReference type="Pfam" id="PF01473">
    <property type="entry name" value="Choline_bind_1"/>
    <property type="match status" value="1"/>
</dbReference>
<dbReference type="Gene3D" id="3.80.10.10">
    <property type="entry name" value="Ribonuclease Inhibitor"/>
    <property type="match status" value="1"/>
</dbReference>
<evidence type="ECO:0000256" key="2">
    <source>
        <dbReference type="PROSITE-ProRule" id="PRU00591"/>
    </source>
</evidence>
<sequence length="492" mass="56996">MRHNKLKKLVVLAVFLCISSVPVVTYAKDARINGEIAEQSKVIIEENWLTKEVANQLKKKVSDLTELDFLSITKIDLKYEKYDDVIPQEIKLLKNLEYLDLNYSKIEGKVPEALGDLPKLTYLDLGDNKIEELPDVVKQKIINGNYTYCDVEGNKFRLDEGWYFLKGKWCYLDRNGSRIKGTSIRINGKFYEFNEEGNVREGWESDKDKNWYYYDRINGLIKNDWKLVSGKWYYFNEDGIMQKGSQVIKGVKYYLSDSGAMVTGWQKINNNNYYFCSTGGMQYGWLNLSDKVFYLDESTGVMVTGDRVINGKKYKFNSDGSLIKNVWLDNYTYVQANGETVNTYYNYSHSNTNYQLFKYMTDVNNQWSVDSKAIALHGGITSNNCVYFSSEALRRIGVNIPVSASNTYQLENILKSMGFAYSYDFSQIKPGDIVFTNNYSHVYIFMCWDKDGYAYIVDNQGASFGNSVLHRRKVLEDTATTDRATHFFYYPY</sequence>
<dbReference type="STRING" id="225345.CLCHR_21000"/>
<dbReference type="OrthoDB" id="1938239at2"/>
<evidence type="ECO:0000256" key="1">
    <source>
        <dbReference type="ARBA" id="ARBA00022737"/>
    </source>
</evidence>
<dbReference type="EMBL" id="MZGT01000024">
    <property type="protein sequence ID" value="OPJ62364.1"/>
    <property type="molecule type" value="Genomic_DNA"/>
</dbReference>
<dbReference type="InterPro" id="IPR032675">
    <property type="entry name" value="LRR_dom_sf"/>
</dbReference>
<organism evidence="4 6">
    <name type="scientific">Clostridium chromiireducens</name>
    <dbReference type="NCBI Taxonomy" id="225345"/>
    <lineage>
        <taxon>Bacteria</taxon>
        <taxon>Bacillati</taxon>
        <taxon>Bacillota</taxon>
        <taxon>Clostridia</taxon>
        <taxon>Eubacteriales</taxon>
        <taxon>Clostridiaceae</taxon>
        <taxon>Clostridium</taxon>
    </lineage>
</organism>
<dbReference type="PROSITE" id="PS51170">
    <property type="entry name" value="CW"/>
    <property type="match status" value="2"/>
</dbReference>
<dbReference type="PANTHER" id="PTHR48057">
    <property type="entry name" value="LEUCINE-RICH REPEAT SERINE/THREONINE-PROTEIN KINASE 1"/>
    <property type="match status" value="1"/>
</dbReference>